<sequence>MAYDEELARRMRLAVPDALAITEKRMMGGVCFFLNGNMIGGADQSKEGERRLMFRVGKANEAAAKLPGGLPMFLGERPMPGFYFVDADQCDDALLGQWLAVALDHAGSFPPK</sequence>
<dbReference type="RefSeq" id="WP_304537491.1">
    <property type="nucleotide sequence ID" value="NZ_JAUQOM010000018.1"/>
</dbReference>
<proteinExistence type="predicted"/>
<feature type="domain" description="TfoX N-terminal" evidence="1">
    <location>
        <begin position="20"/>
        <end position="106"/>
    </location>
</feature>
<organism evidence="2 3">
    <name type="scientific">Sphingobium cyanobacteriorum</name>
    <dbReference type="NCBI Taxonomy" id="3063954"/>
    <lineage>
        <taxon>Bacteria</taxon>
        <taxon>Pseudomonadati</taxon>
        <taxon>Pseudomonadota</taxon>
        <taxon>Alphaproteobacteria</taxon>
        <taxon>Sphingomonadales</taxon>
        <taxon>Sphingomonadaceae</taxon>
        <taxon>Sphingobium</taxon>
    </lineage>
</organism>
<evidence type="ECO:0000313" key="3">
    <source>
        <dbReference type="Proteomes" id="UP001176471"/>
    </source>
</evidence>
<accession>A0ABT8ZT76</accession>
<reference evidence="2" key="1">
    <citation type="submission" date="2023-07" db="EMBL/GenBank/DDBJ databases">
        <title>Bacterial whole genome sequence for Sphingobium sp. HBC34.</title>
        <authorList>
            <person name="Le V."/>
            <person name="Ko S.-R."/>
            <person name="Ahn C.-Y."/>
            <person name="Oh H.-M."/>
        </authorList>
    </citation>
    <scope>NUCLEOTIDE SEQUENCE</scope>
    <source>
        <strain evidence="2">HBC34</strain>
    </source>
</reference>
<protein>
    <submittedName>
        <fullName evidence="2">TfoX/Sxy family protein</fullName>
    </submittedName>
</protein>
<comment type="caution">
    <text evidence="2">The sequence shown here is derived from an EMBL/GenBank/DDBJ whole genome shotgun (WGS) entry which is preliminary data.</text>
</comment>
<dbReference type="Pfam" id="PF04993">
    <property type="entry name" value="TfoX_N"/>
    <property type="match status" value="1"/>
</dbReference>
<name>A0ABT8ZT76_9SPHN</name>
<evidence type="ECO:0000313" key="2">
    <source>
        <dbReference type="EMBL" id="MDO7837189.1"/>
    </source>
</evidence>
<dbReference type="Proteomes" id="UP001176471">
    <property type="component" value="Unassembled WGS sequence"/>
</dbReference>
<dbReference type="SUPFAM" id="SSF159894">
    <property type="entry name" value="YgaC/TfoX-N like"/>
    <property type="match status" value="1"/>
</dbReference>
<keyword evidence="3" id="KW-1185">Reference proteome</keyword>
<dbReference type="EMBL" id="JAUQOM010000018">
    <property type="protein sequence ID" value="MDO7837189.1"/>
    <property type="molecule type" value="Genomic_DNA"/>
</dbReference>
<dbReference type="InterPro" id="IPR007076">
    <property type="entry name" value="TfoX_N"/>
</dbReference>
<gene>
    <name evidence="2" type="ORF">Q4610_19270</name>
</gene>
<dbReference type="Gene3D" id="3.30.1460.30">
    <property type="entry name" value="YgaC/TfoX-N like chaperone"/>
    <property type="match status" value="1"/>
</dbReference>
<evidence type="ECO:0000259" key="1">
    <source>
        <dbReference type="Pfam" id="PF04993"/>
    </source>
</evidence>